<evidence type="ECO:0000313" key="2">
    <source>
        <dbReference type="Proteomes" id="UP000245998"/>
    </source>
</evidence>
<accession>A0A2U1K7R8</accession>
<sequence>MRKWEKNEEKLIEEKQQCIKALLNRPWVLKEEDPETFQQIKDHYEALRDWFHDYLGFPLLVTRQFAKVEKFPETYHCWMGIDEFKQSRDYALFTYCLWYLEGRGDGEQFLLSQMVEDIRDHLHTYDVLIDWTLYEHRLSMARALKKCRDLKVLLSVDGEEGAWARDEKANVLYECSPMARYVLRRFSKELMHYSRIGDFRAELDEKDEKVKRRQRVYRRFVQEPVIYDSDWSEEERQYVLTQRRSLIDQLQTQLGLEGRRYREALVLFDPGLSAEHELFPTLSSVSDLLILTASELRKKIAKGYYEQKEDGRIIMSVTDLESLLFYLRDKHKEFWSKEHRVASSKELLKQVVSHLEEWHLGALEEQEVTIYPALSRWIGEYDAFAGGDMS</sequence>
<dbReference type="Pfam" id="PF09661">
    <property type="entry name" value="DUF2398"/>
    <property type="match status" value="1"/>
</dbReference>
<organism evidence="1 2">
    <name type="scientific">Pueribacillus theae</name>
    <dbReference type="NCBI Taxonomy" id="2171751"/>
    <lineage>
        <taxon>Bacteria</taxon>
        <taxon>Bacillati</taxon>
        <taxon>Bacillota</taxon>
        <taxon>Bacilli</taxon>
        <taxon>Bacillales</taxon>
        <taxon>Bacillaceae</taxon>
        <taxon>Pueribacillus</taxon>
    </lineage>
</organism>
<name>A0A2U1K7R8_9BACI</name>
<dbReference type="EMBL" id="QCZG01000001">
    <property type="protein sequence ID" value="PWA13432.1"/>
    <property type="molecule type" value="Genomic_DNA"/>
</dbReference>
<proteinExistence type="predicted"/>
<reference evidence="1 2" key="1">
    <citation type="submission" date="2018-04" db="EMBL/GenBank/DDBJ databases">
        <title>Camelliibacillus theae gen. nov., sp. nov., isolated from Pu'er tea.</title>
        <authorList>
            <person name="Niu L."/>
        </authorList>
    </citation>
    <scope>NUCLEOTIDE SEQUENCE [LARGE SCALE GENOMIC DNA]</scope>
    <source>
        <strain evidence="1 2">T8</strain>
    </source>
</reference>
<dbReference type="AlphaFoldDB" id="A0A2U1K7R8"/>
<dbReference type="InterPro" id="IPR013494">
    <property type="entry name" value="CHP02678"/>
</dbReference>
<protein>
    <submittedName>
        <fullName evidence="1">TIGR02678 family protein</fullName>
    </submittedName>
</protein>
<evidence type="ECO:0000313" key="1">
    <source>
        <dbReference type="EMBL" id="PWA13432.1"/>
    </source>
</evidence>
<dbReference type="NCBIfam" id="TIGR02678">
    <property type="entry name" value="TIGR02678 family protein"/>
    <property type="match status" value="1"/>
</dbReference>
<comment type="caution">
    <text evidence="1">The sequence shown here is derived from an EMBL/GenBank/DDBJ whole genome shotgun (WGS) entry which is preliminary data.</text>
</comment>
<dbReference type="RefSeq" id="WP_116552937.1">
    <property type="nucleotide sequence ID" value="NZ_QCZG01000001.1"/>
</dbReference>
<keyword evidence="2" id="KW-1185">Reference proteome</keyword>
<gene>
    <name evidence="1" type="ORF">DCC39_00640</name>
</gene>
<dbReference type="OrthoDB" id="1654131at2"/>
<dbReference type="Proteomes" id="UP000245998">
    <property type="component" value="Unassembled WGS sequence"/>
</dbReference>